<dbReference type="Gene3D" id="3.90.226.10">
    <property type="entry name" value="2-enoyl-CoA Hydratase, Chain A, domain 1"/>
    <property type="match status" value="1"/>
</dbReference>
<dbReference type="InterPro" id="IPR055210">
    <property type="entry name" value="CtpA/B_N"/>
</dbReference>
<sequence length="536" mass="58892">MKVFAKSLIFTAALAGVAGIAGAQMNPREKMAAALKAIQENYVDSMSDERLTDAAIKGMIEVLDPHSRYFSREEGEQMNQMMSGSFTGIGIQYVMQNDSVYVTQVIEEGPAAGKGLLAGDRILSVDRASVTGKGFSNFEMMKKLRGEKGSTVSLQIWRRSVAAPFTIEITRGAIPDHSVKAAYMLDKQTGYIALRIFNLTTRKEVDEALTKLKLAGMKNLVLDLQGNGGGYVEAAIGVADEFLKKDQLVFYSMPQDRGKDYYYAGGFGQFNEGRLVVMIDQNTASASEILSGALQDWDRAVLVGRRSFGKGLMQKPVTLADGSILELTGARYYTPSGRSIQKPYHGAKYEENIATRFTSGELQNAAFIHFPDSLKYTTKVNKRIVYGGGGIMPDVYVPVDTLEYNEWMQEALNNGFINQVVFQYLDSSRATVLQQWPAFEKYATGFTVPEQLVTRVLANARQMQLAAPATNEIALHNMLALEIKAQLAAQLYGSNQYYLRIANTSNKSLQQAMELLSGTGRYAAILAPSPTVTKGK</sequence>
<dbReference type="GO" id="GO:0004175">
    <property type="term" value="F:endopeptidase activity"/>
    <property type="evidence" value="ECO:0007669"/>
    <property type="project" value="TreeGrafter"/>
</dbReference>
<dbReference type="PROSITE" id="PS50106">
    <property type="entry name" value="PDZ"/>
    <property type="match status" value="1"/>
</dbReference>
<dbReference type="SMART" id="SM00228">
    <property type="entry name" value="PDZ"/>
    <property type="match status" value="1"/>
</dbReference>
<evidence type="ECO:0000313" key="9">
    <source>
        <dbReference type="Proteomes" id="UP000186917"/>
    </source>
</evidence>
<dbReference type="CDD" id="cd07560">
    <property type="entry name" value="Peptidase_S41_CPP"/>
    <property type="match status" value="1"/>
</dbReference>
<dbReference type="RefSeq" id="WP_076381958.1">
    <property type="nucleotide sequence ID" value="NZ_AP017422.1"/>
</dbReference>
<keyword evidence="4 5" id="KW-0720">Serine protease</keyword>
<dbReference type="KEGG" id="fln:FLA_0693"/>
<dbReference type="InterPro" id="IPR001478">
    <property type="entry name" value="PDZ"/>
</dbReference>
<evidence type="ECO:0000313" key="8">
    <source>
        <dbReference type="EMBL" id="SIT32364.1"/>
    </source>
</evidence>
<dbReference type="Gene3D" id="2.30.42.10">
    <property type="match status" value="1"/>
</dbReference>
<keyword evidence="2 5" id="KW-0645">Protease</keyword>
<dbReference type="GO" id="GO:0006508">
    <property type="term" value="P:proteolysis"/>
    <property type="evidence" value="ECO:0007669"/>
    <property type="project" value="UniProtKB-KW"/>
</dbReference>
<feature type="signal peptide" evidence="6">
    <location>
        <begin position="1"/>
        <end position="23"/>
    </location>
</feature>
<dbReference type="GO" id="GO:0007165">
    <property type="term" value="P:signal transduction"/>
    <property type="evidence" value="ECO:0007669"/>
    <property type="project" value="TreeGrafter"/>
</dbReference>
<reference evidence="9" key="1">
    <citation type="submission" date="2017-01" db="EMBL/GenBank/DDBJ databases">
        <authorList>
            <person name="Varghese N."/>
            <person name="Submissions S."/>
        </authorList>
    </citation>
    <scope>NUCLEOTIDE SEQUENCE [LARGE SCALE GENOMIC DNA]</scope>
    <source>
        <strain evidence="9">DSM 21054</strain>
    </source>
</reference>
<evidence type="ECO:0000259" key="7">
    <source>
        <dbReference type="PROSITE" id="PS50106"/>
    </source>
</evidence>
<dbReference type="AlphaFoldDB" id="A0A173MAW0"/>
<evidence type="ECO:0000256" key="5">
    <source>
        <dbReference type="RuleBase" id="RU004404"/>
    </source>
</evidence>
<dbReference type="Gene3D" id="3.30.750.44">
    <property type="match status" value="1"/>
</dbReference>
<evidence type="ECO:0000256" key="1">
    <source>
        <dbReference type="ARBA" id="ARBA00009179"/>
    </source>
</evidence>
<dbReference type="InterPro" id="IPR005151">
    <property type="entry name" value="Tail-specific_protease"/>
</dbReference>
<accession>A0A173MAW0</accession>
<dbReference type="InterPro" id="IPR004447">
    <property type="entry name" value="Peptidase_S41A"/>
</dbReference>
<evidence type="ECO:0000256" key="6">
    <source>
        <dbReference type="SAM" id="SignalP"/>
    </source>
</evidence>
<dbReference type="PANTHER" id="PTHR32060:SF30">
    <property type="entry name" value="CARBOXY-TERMINAL PROCESSING PROTEASE CTPA"/>
    <property type="match status" value="1"/>
</dbReference>
<dbReference type="Pfam" id="PF03572">
    <property type="entry name" value="Peptidase_S41"/>
    <property type="match status" value="1"/>
</dbReference>
<dbReference type="EMBL" id="FTOR01000011">
    <property type="protein sequence ID" value="SIT32364.1"/>
    <property type="molecule type" value="Genomic_DNA"/>
</dbReference>
<dbReference type="Pfam" id="PF22694">
    <property type="entry name" value="CtpB_N-like"/>
    <property type="match status" value="1"/>
</dbReference>
<comment type="similarity">
    <text evidence="1 5">Belongs to the peptidase S41A family.</text>
</comment>
<evidence type="ECO:0000256" key="4">
    <source>
        <dbReference type="ARBA" id="ARBA00022825"/>
    </source>
</evidence>
<dbReference type="CDD" id="cd06782">
    <property type="entry name" value="cpPDZ_CPP-like"/>
    <property type="match status" value="1"/>
</dbReference>
<name>A0A173MAW0_9BACT</name>
<dbReference type="Pfam" id="PF13180">
    <property type="entry name" value="PDZ_2"/>
    <property type="match status" value="1"/>
</dbReference>
<feature type="chain" id="PRO_5030022683" evidence="6">
    <location>
        <begin position="24"/>
        <end position="536"/>
    </location>
</feature>
<dbReference type="NCBIfam" id="TIGR00225">
    <property type="entry name" value="prc"/>
    <property type="match status" value="1"/>
</dbReference>
<keyword evidence="3 5" id="KW-0378">Hydrolase</keyword>
<dbReference type="InterPro" id="IPR036034">
    <property type="entry name" value="PDZ_sf"/>
</dbReference>
<evidence type="ECO:0000256" key="3">
    <source>
        <dbReference type="ARBA" id="ARBA00022801"/>
    </source>
</evidence>
<feature type="domain" description="PDZ" evidence="7">
    <location>
        <begin position="83"/>
        <end position="145"/>
    </location>
</feature>
<evidence type="ECO:0000256" key="2">
    <source>
        <dbReference type="ARBA" id="ARBA00022670"/>
    </source>
</evidence>
<dbReference type="SUPFAM" id="SSF52096">
    <property type="entry name" value="ClpP/crotonase"/>
    <property type="match status" value="1"/>
</dbReference>
<dbReference type="InterPro" id="IPR029045">
    <property type="entry name" value="ClpP/crotonase-like_dom_sf"/>
</dbReference>
<keyword evidence="6" id="KW-0732">Signal</keyword>
<protein>
    <submittedName>
        <fullName evidence="8">Carboxyl-terminal processing protease</fullName>
    </submittedName>
</protein>
<dbReference type="PANTHER" id="PTHR32060">
    <property type="entry name" value="TAIL-SPECIFIC PROTEASE"/>
    <property type="match status" value="1"/>
</dbReference>
<dbReference type="STRING" id="477680.SAMN05421788_111101"/>
<dbReference type="SUPFAM" id="SSF50156">
    <property type="entry name" value="PDZ domain-like"/>
    <property type="match status" value="1"/>
</dbReference>
<dbReference type="GO" id="GO:0030288">
    <property type="term" value="C:outer membrane-bounded periplasmic space"/>
    <property type="evidence" value="ECO:0007669"/>
    <property type="project" value="TreeGrafter"/>
</dbReference>
<dbReference type="SMART" id="SM00245">
    <property type="entry name" value="TSPc"/>
    <property type="match status" value="1"/>
</dbReference>
<gene>
    <name evidence="8" type="ORF">SAMN05421788_111101</name>
</gene>
<keyword evidence="9" id="KW-1185">Reference proteome</keyword>
<proteinExistence type="inferred from homology"/>
<dbReference type="Proteomes" id="UP000186917">
    <property type="component" value="Unassembled WGS sequence"/>
</dbReference>
<dbReference type="GO" id="GO:0008236">
    <property type="term" value="F:serine-type peptidase activity"/>
    <property type="evidence" value="ECO:0007669"/>
    <property type="project" value="UniProtKB-KW"/>
</dbReference>
<organism evidence="8 9">
    <name type="scientific">Filimonas lacunae</name>
    <dbReference type="NCBI Taxonomy" id="477680"/>
    <lineage>
        <taxon>Bacteria</taxon>
        <taxon>Pseudomonadati</taxon>
        <taxon>Bacteroidota</taxon>
        <taxon>Chitinophagia</taxon>
        <taxon>Chitinophagales</taxon>
        <taxon>Chitinophagaceae</taxon>
        <taxon>Filimonas</taxon>
    </lineage>
</organism>
<dbReference type="OrthoDB" id="9812068at2"/>